<organism evidence="1 2">
    <name type="scientific">Xylocopa violacea</name>
    <name type="common">Violet carpenter bee</name>
    <name type="synonym">Apis violacea</name>
    <dbReference type="NCBI Taxonomy" id="135666"/>
    <lineage>
        <taxon>Eukaryota</taxon>
        <taxon>Metazoa</taxon>
        <taxon>Ecdysozoa</taxon>
        <taxon>Arthropoda</taxon>
        <taxon>Hexapoda</taxon>
        <taxon>Insecta</taxon>
        <taxon>Pterygota</taxon>
        <taxon>Neoptera</taxon>
        <taxon>Endopterygota</taxon>
        <taxon>Hymenoptera</taxon>
        <taxon>Apocrita</taxon>
        <taxon>Aculeata</taxon>
        <taxon>Apoidea</taxon>
        <taxon>Anthophila</taxon>
        <taxon>Apidae</taxon>
        <taxon>Xylocopa</taxon>
        <taxon>Xylocopa</taxon>
    </lineage>
</organism>
<name>A0ABP1PFU2_XYLVO</name>
<accession>A0ABP1PFU2</accession>
<keyword evidence="2" id="KW-1185">Reference proteome</keyword>
<reference evidence="1 2" key="1">
    <citation type="submission" date="2024-08" db="EMBL/GenBank/DDBJ databases">
        <authorList>
            <person name="Will J Nash"/>
            <person name="Angela Man"/>
            <person name="Seanna McTaggart"/>
            <person name="Kendall Baker"/>
            <person name="Tom Barker"/>
            <person name="Leah Catchpole"/>
            <person name="Alex Durrant"/>
            <person name="Karim Gharbi"/>
            <person name="Naomi Irish"/>
            <person name="Gemy Kaithakottil"/>
            <person name="Debby Ku"/>
            <person name="Aaliyah Providence"/>
            <person name="Felix Shaw"/>
            <person name="David Swarbreck"/>
            <person name="Chris Watkins"/>
            <person name="Ann M. McCartney"/>
            <person name="Giulio Formenti"/>
            <person name="Alice Mouton"/>
            <person name="Noel Vella"/>
            <person name="Bjorn M von Reumont"/>
            <person name="Adriana Vella"/>
            <person name="Wilfried Haerty"/>
        </authorList>
    </citation>
    <scope>NUCLEOTIDE SEQUENCE [LARGE SCALE GENOMIC DNA]</scope>
</reference>
<sequence>MQKVKRKKVNQAIEMLWTHRQDELKKKSKLERAEKLENIQAQCRVVQNYKRHDQYLRGLSKHRILRELKSHVNKKNWSSVKNLILLLLQSSSDIEPLIWRYSFILTLYSNIDNLSNIFQFFKACVGSQYSDTNAILKNILLLQQKK</sequence>
<dbReference type="Proteomes" id="UP001642520">
    <property type="component" value="Unassembled WGS sequence"/>
</dbReference>
<dbReference type="EMBL" id="CAXAJV020001300">
    <property type="protein sequence ID" value="CAL7951029.1"/>
    <property type="molecule type" value="Genomic_DNA"/>
</dbReference>
<gene>
    <name evidence="1" type="ORF">XYLVIOL_LOCUS10325</name>
</gene>
<protein>
    <submittedName>
        <fullName evidence="1">Uncharacterized protein</fullName>
    </submittedName>
</protein>
<proteinExistence type="predicted"/>
<comment type="caution">
    <text evidence="1">The sequence shown here is derived from an EMBL/GenBank/DDBJ whole genome shotgun (WGS) entry which is preliminary data.</text>
</comment>
<evidence type="ECO:0000313" key="2">
    <source>
        <dbReference type="Proteomes" id="UP001642520"/>
    </source>
</evidence>
<evidence type="ECO:0000313" key="1">
    <source>
        <dbReference type="EMBL" id="CAL7951029.1"/>
    </source>
</evidence>